<dbReference type="PANTHER" id="PTHR43098">
    <property type="entry name" value="L-ORNITHINE N(5)-MONOOXYGENASE-RELATED"/>
    <property type="match status" value="1"/>
</dbReference>
<keyword evidence="4" id="KW-0274">FAD</keyword>
<name>A0ABS6U378_9PSEU</name>
<evidence type="ECO:0000256" key="6">
    <source>
        <dbReference type="ARBA" id="ARBA00023002"/>
    </source>
</evidence>
<organism evidence="8 9">
    <name type="scientific">Pseudonocardia oceani</name>
    <dbReference type="NCBI Taxonomy" id="2792013"/>
    <lineage>
        <taxon>Bacteria</taxon>
        <taxon>Bacillati</taxon>
        <taxon>Actinomycetota</taxon>
        <taxon>Actinomycetes</taxon>
        <taxon>Pseudonocardiales</taxon>
        <taxon>Pseudonocardiaceae</taxon>
        <taxon>Pseudonocardia</taxon>
    </lineage>
</organism>
<keyword evidence="9" id="KW-1185">Reference proteome</keyword>
<dbReference type="EMBL" id="JADQDF010000001">
    <property type="protein sequence ID" value="MBW0126690.1"/>
    <property type="molecule type" value="Genomic_DNA"/>
</dbReference>
<keyword evidence="7" id="KW-0503">Monooxygenase</keyword>
<evidence type="ECO:0000256" key="1">
    <source>
        <dbReference type="ARBA" id="ARBA00001974"/>
    </source>
</evidence>
<keyword evidence="5" id="KW-0521">NADP</keyword>
<comment type="cofactor">
    <cofactor evidence="1">
        <name>FAD</name>
        <dbReference type="ChEBI" id="CHEBI:57692"/>
    </cofactor>
</comment>
<dbReference type="Pfam" id="PF13738">
    <property type="entry name" value="Pyr_redox_3"/>
    <property type="match status" value="1"/>
</dbReference>
<comment type="caution">
    <text evidence="8">The sequence shown here is derived from an EMBL/GenBank/DDBJ whole genome shotgun (WGS) entry which is preliminary data.</text>
</comment>
<evidence type="ECO:0000313" key="9">
    <source>
        <dbReference type="Proteomes" id="UP000694300"/>
    </source>
</evidence>
<keyword evidence="6" id="KW-0560">Oxidoreductase</keyword>
<dbReference type="InterPro" id="IPR050775">
    <property type="entry name" value="FAD-binding_Monooxygenases"/>
</dbReference>
<dbReference type="PANTHER" id="PTHR43098:SF3">
    <property type="entry name" value="L-ORNITHINE N(5)-MONOOXYGENASE-RELATED"/>
    <property type="match status" value="1"/>
</dbReference>
<evidence type="ECO:0000256" key="4">
    <source>
        <dbReference type="ARBA" id="ARBA00022827"/>
    </source>
</evidence>
<protein>
    <submittedName>
        <fullName evidence="8">NAD(P)/FAD-dependent oxidoreductase</fullName>
    </submittedName>
</protein>
<accession>A0ABS6U378</accession>
<reference evidence="8 9" key="1">
    <citation type="submission" date="2020-11" db="EMBL/GenBank/DDBJ databases">
        <title>Pseudonocardia abyssalis sp. nov. and Pseudonocardia oceani sp. nov., description and phylogenomic analysis of two novel actinomycetes isolated from the deep Southern Ocean.</title>
        <authorList>
            <person name="Parra J."/>
        </authorList>
    </citation>
    <scope>NUCLEOTIDE SEQUENCE [LARGE SCALE GENOMIC DNA]</scope>
    <source>
        <strain evidence="9">KRD185</strain>
    </source>
</reference>
<evidence type="ECO:0000313" key="8">
    <source>
        <dbReference type="EMBL" id="MBW0126690.1"/>
    </source>
</evidence>
<keyword evidence="3" id="KW-0285">Flavoprotein</keyword>
<evidence type="ECO:0000256" key="2">
    <source>
        <dbReference type="ARBA" id="ARBA00010139"/>
    </source>
</evidence>
<dbReference type="Proteomes" id="UP000694300">
    <property type="component" value="Unassembled WGS sequence"/>
</dbReference>
<evidence type="ECO:0000256" key="7">
    <source>
        <dbReference type="ARBA" id="ARBA00023033"/>
    </source>
</evidence>
<sequence>MSTQTTDTGRTDSGTDFDAVVVGAGFSGLRMLIELRRLGLSAVAVEAGTDVGGTWYWNRYPGARTDSESWSYCFSSFPELLEEWTWKERYPKQQEVLDYQRFVADKFDLRKNIRFSTRVESASYDARSNTWSVRTDTGDTLRCTYFITGLGHLSVPHKPQFAGIDSFAGEVYVTGNWPKEPVDFAGKRVGVIGAGASAVQAIPVIAEEAAHLTVFQRTPNFVVPAQNHPLSEEQVAQIKADYPAIWQKAQSHVFGFPMSPAGRVYDDVTDEEREQVFEQGWRDGGFHYVFETFDDILIDQRSNDAASEFIRGKIRETVKDPVTAELLCPKGYPYVAKRPPAGHGYYETYNRDDVTLVDVLSDPIAEIVPGGVRTASGAEHQVDVLVFATGFDAVTGALEKIDIAGVDGRRLTDEWREGPQTYLGISNPGFPNLLFICGPQSAYANIPVVVEKVVWTLGQALERMGEQGLDRIEATPEAAAAWKAHLDEVLHMTLIPQGEKVGSWYLGANIPGKPRSPLFYFGGAGAYAQWLDGVVAKDFDGFVLSSSAEPAQVG</sequence>
<proteinExistence type="inferred from homology"/>
<dbReference type="RefSeq" id="WP_218595203.1">
    <property type="nucleotide sequence ID" value="NZ_JADQDE010000031.1"/>
</dbReference>
<evidence type="ECO:0000256" key="3">
    <source>
        <dbReference type="ARBA" id="ARBA00022630"/>
    </source>
</evidence>
<gene>
    <name evidence="8" type="ORF">I4I82_03200</name>
</gene>
<evidence type="ECO:0000256" key="5">
    <source>
        <dbReference type="ARBA" id="ARBA00022857"/>
    </source>
</evidence>
<comment type="similarity">
    <text evidence="2">Belongs to the FAD-binding monooxygenase family.</text>
</comment>